<gene>
    <name evidence="2" type="ORF">FSPOR_11987</name>
</gene>
<evidence type="ECO:0000313" key="3">
    <source>
        <dbReference type="Proteomes" id="UP000266152"/>
    </source>
</evidence>
<feature type="chain" id="PRO_5017362266" evidence="1">
    <location>
        <begin position="23"/>
        <end position="80"/>
    </location>
</feature>
<evidence type="ECO:0000256" key="1">
    <source>
        <dbReference type="SAM" id="SignalP"/>
    </source>
</evidence>
<dbReference type="Proteomes" id="UP000266152">
    <property type="component" value="Unassembled WGS sequence"/>
</dbReference>
<keyword evidence="1" id="KW-0732">Signal</keyword>
<proteinExistence type="predicted"/>
<organism evidence="2 3">
    <name type="scientific">Fusarium sporotrichioides</name>
    <dbReference type="NCBI Taxonomy" id="5514"/>
    <lineage>
        <taxon>Eukaryota</taxon>
        <taxon>Fungi</taxon>
        <taxon>Dikarya</taxon>
        <taxon>Ascomycota</taxon>
        <taxon>Pezizomycotina</taxon>
        <taxon>Sordariomycetes</taxon>
        <taxon>Hypocreomycetidae</taxon>
        <taxon>Hypocreales</taxon>
        <taxon>Nectriaceae</taxon>
        <taxon>Fusarium</taxon>
    </lineage>
</organism>
<feature type="signal peptide" evidence="1">
    <location>
        <begin position="1"/>
        <end position="22"/>
    </location>
</feature>
<evidence type="ECO:0000313" key="2">
    <source>
        <dbReference type="EMBL" id="RGP55779.1"/>
    </source>
</evidence>
<name>A0A395R7L4_FUSSP</name>
<comment type="caution">
    <text evidence="2">The sequence shown here is derived from an EMBL/GenBank/DDBJ whole genome shotgun (WGS) entry which is preliminary data.</text>
</comment>
<dbReference type="EMBL" id="PXOF01000378">
    <property type="protein sequence ID" value="RGP55779.1"/>
    <property type="molecule type" value="Genomic_DNA"/>
</dbReference>
<dbReference type="AlphaFoldDB" id="A0A395R7L4"/>
<sequence>MKFATLAATLLTLGFGADIASAACCNVTVCDGFNQKGKCKTQCYPYSKTVNINKSGLRSAIASGKTAKECGCTFGKDSRS</sequence>
<keyword evidence="3" id="KW-1185">Reference proteome</keyword>
<reference evidence="2 3" key="1">
    <citation type="journal article" date="2018" name="PLoS Pathog.">
        <title>Evolution of structural diversity of trichothecenes, a family of toxins produced by plant pathogenic and entomopathogenic fungi.</title>
        <authorList>
            <person name="Proctor R.H."/>
            <person name="McCormick S.P."/>
            <person name="Kim H.S."/>
            <person name="Cardoza R.E."/>
            <person name="Stanley A.M."/>
            <person name="Lindo L."/>
            <person name="Kelly A."/>
            <person name="Brown D.W."/>
            <person name="Lee T."/>
            <person name="Vaughan M.M."/>
            <person name="Alexander N.J."/>
            <person name="Busman M."/>
            <person name="Gutierrez S."/>
        </authorList>
    </citation>
    <scope>NUCLEOTIDE SEQUENCE [LARGE SCALE GENOMIC DNA]</scope>
    <source>
        <strain evidence="2 3">NRRL 3299</strain>
    </source>
</reference>
<accession>A0A395R7L4</accession>
<protein>
    <submittedName>
        <fullName evidence="2">Uncharacterized protein</fullName>
    </submittedName>
</protein>
<feature type="non-terminal residue" evidence="2">
    <location>
        <position position="80"/>
    </location>
</feature>